<comment type="cofactor">
    <cofactor evidence="1">
        <name>FAD</name>
        <dbReference type="ChEBI" id="CHEBI:57692"/>
    </cofactor>
</comment>
<evidence type="ECO:0000256" key="9">
    <source>
        <dbReference type="ARBA" id="ARBA00068311"/>
    </source>
</evidence>
<comment type="catalytic activity">
    <reaction evidence="7">
        <text>3-sulfinopropanoyl-CoA + H2O = propanoyl-CoA + sulfite + H(+)</text>
        <dbReference type="Rhea" id="RHEA:41624"/>
        <dbReference type="ChEBI" id="CHEBI:15377"/>
        <dbReference type="ChEBI" id="CHEBI:15378"/>
        <dbReference type="ChEBI" id="CHEBI:17359"/>
        <dbReference type="ChEBI" id="CHEBI:57392"/>
        <dbReference type="ChEBI" id="CHEBI:78349"/>
        <dbReference type="EC" id="3.13.1.4"/>
    </reaction>
    <physiologicalReaction direction="left-to-right" evidence="7">
        <dbReference type="Rhea" id="RHEA:41625"/>
    </physiologicalReaction>
</comment>
<dbReference type="Gene3D" id="2.40.110.10">
    <property type="entry name" value="Butyryl-CoA Dehydrogenase, subunit A, domain 2"/>
    <property type="match status" value="1"/>
</dbReference>
<dbReference type="Proteomes" id="UP000464787">
    <property type="component" value="Chromosome"/>
</dbReference>
<dbReference type="Gene3D" id="1.10.540.10">
    <property type="entry name" value="Acyl-CoA dehydrogenase/oxidase, N-terminal domain"/>
    <property type="match status" value="1"/>
</dbReference>
<reference evidence="14 15" key="1">
    <citation type="submission" date="2020-01" db="EMBL/GenBank/DDBJ databases">
        <title>Genome sequencing of strain KACC 21265.</title>
        <authorList>
            <person name="Heo J."/>
            <person name="Kim S.-J."/>
            <person name="Kim J.-S."/>
            <person name="Hong S.-B."/>
            <person name="Kwon S.-W."/>
        </authorList>
    </citation>
    <scope>NUCLEOTIDE SEQUENCE [LARGE SCALE GENOMIC DNA]</scope>
    <source>
        <strain evidence="14 15">KACC 21265</strain>
    </source>
</reference>
<keyword evidence="5" id="KW-0274">FAD</keyword>
<evidence type="ECO:0000313" key="15">
    <source>
        <dbReference type="Proteomes" id="UP000464787"/>
    </source>
</evidence>
<dbReference type="GO" id="GO:0050660">
    <property type="term" value="F:flavin adenine dinucleotide binding"/>
    <property type="evidence" value="ECO:0007669"/>
    <property type="project" value="InterPro"/>
</dbReference>
<dbReference type="GO" id="GO:0016787">
    <property type="term" value="F:hydrolase activity"/>
    <property type="evidence" value="ECO:0007669"/>
    <property type="project" value="UniProtKB-KW"/>
</dbReference>
<dbReference type="Pfam" id="PF00441">
    <property type="entry name" value="Acyl-CoA_dh_1"/>
    <property type="match status" value="1"/>
</dbReference>
<dbReference type="InterPro" id="IPR013786">
    <property type="entry name" value="AcylCoA_DH/ox_N"/>
</dbReference>
<dbReference type="EMBL" id="CP047650">
    <property type="protein sequence ID" value="QHJ01403.1"/>
    <property type="molecule type" value="Genomic_DNA"/>
</dbReference>
<feature type="domain" description="Acyl-CoA dehydrogenase/oxidase C-terminal" evidence="11">
    <location>
        <begin position="227"/>
        <end position="374"/>
    </location>
</feature>
<dbReference type="FunFam" id="1.20.140.10:FF:000004">
    <property type="entry name" value="Acyl-CoA dehydrogenase FadE25"/>
    <property type="match status" value="1"/>
</dbReference>
<dbReference type="InterPro" id="IPR006089">
    <property type="entry name" value="Acyl-CoA_DH_CS"/>
</dbReference>
<dbReference type="InterPro" id="IPR037069">
    <property type="entry name" value="AcylCoA_DH/ox_N_sf"/>
</dbReference>
<feature type="domain" description="Acyl-CoA dehydrogenase/oxidase N-terminal" evidence="13">
    <location>
        <begin position="5"/>
        <end position="114"/>
    </location>
</feature>
<evidence type="ECO:0000259" key="13">
    <source>
        <dbReference type="Pfam" id="PF02771"/>
    </source>
</evidence>
<dbReference type="AlphaFoldDB" id="A0A857JEN7"/>
<dbReference type="InterPro" id="IPR006091">
    <property type="entry name" value="Acyl-CoA_Oxase/DH_mid-dom"/>
</dbReference>
<dbReference type="RefSeq" id="WP_160555211.1">
    <property type="nucleotide sequence ID" value="NZ_CP047650.1"/>
</dbReference>
<dbReference type="KEGG" id="xyk:GT347_03995"/>
<evidence type="ECO:0000256" key="2">
    <source>
        <dbReference type="ARBA" id="ARBA00009347"/>
    </source>
</evidence>
<evidence type="ECO:0000256" key="1">
    <source>
        <dbReference type="ARBA" id="ARBA00001974"/>
    </source>
</evidence>
<dbReference type="Gene3D" id="1.20.140.10">
    <property type="entry name" value="Butyryl-CoA Dehydrogenase, subunit A, domain 3"/>
    <property type="match status" value="1"/>
</dbReference>
<proteinExistence type="inferred from homology"/>
<comment type="similarity">
    <text evidence="2">Belongs to the acyl-CoA dehydrogenase family.</text>
</comment>
<evidence type="ECO:0000256" key="5">
    <source>
        <dbReference type="ARBA" id="ARBA00022827"/>
    </source>
</evidence>
<keyword evidence="15" id="KW-1185">Reference proteome</keyword>
<dbReference type="PROSITE" id="PS00072">
    <property type="entry name" value="ACYL_COA_DH_1"/>
    <property type="match status" value="1"/>
</dbReference>
<dbReference type="InterPro" id="IPR009075">
    <property type="entry name" value="AcylCo_DH/oxidase_C"/>
</dbReference>
<evidence type="ECO:0000256" key="6">
    <source>
        <dbReference type="ARBA" id="ARBA00023002"/>
    </source>
</evidence>
<evidence type="ECO:0000259" key="12">
    <source>
        <dbReference type="Pfam" id="PF02770"/>
    </source>
</evidence>
<organism evidence="14 15">
    <name type="scientific">Xylophilus rhododendri</name>
    <dbReference type="NCBI Taxonomy" id="2697032"/>
    <lineage>
        <taxon>Bacteria</taxon>
        <taxon>Pseudomonadati</taxon>
        <taxon>Pseudomonadota</taxon>
        <taxon>Betaproteobacteria</taxon>
        <taxon>Burkholderiales</taxon>
        <taxon>Xylophilus</taxon>
    </lineage>
</organism>
<dbReference type="Pfam" id="PF02771">
    <property type="entry name" value="Acyl-CoA_dh_N"/>
    <property type="match status" value="1"/>
</dbReference>
<dbReference type="SUPFAM" id="SSF56645">
    <property type="entry name" value="Acyl-CoA dehydrogenase NM domain-like"/>
    <property type="match status" value="1"/>
</dbReference>
<gene>
    <name evidence="14" type="ORF">GT347_03995</name>
</gene>
<evidence type="ECO:0000256" key="4">
    <source>
        <dbReference type="ARBA" id="ARBA00022801"/>
    </source>
</evidence>
<dbReference type="EC" id="3.13.1.4" evidence="8"/>
<evidence type="ECO:0000313" key="14">
    <source>
        <dbReference type="EMBL" id="QHJ01403.1"/>
    </source>
</evidence>
<evidence type="ECO:0000259" key="11">
    <source>
        <dbReference type="Pfam" id="PF00441"/>
    </source>
</evidence>
<keyword evidence="3" id="KW-0285">Flavoprotein</keyword>
<dbReference type="PANTHER" id="PTHR43884">
    <property type="entry name" value="ACYL-COA DEHYDROGENASE"/>
    <property type="match status" value="1"/>
</dbReference>
<protein>
    <recommendedName>
        <fullName evidence="9">3-sulfinopropanoyl-CoA desulfinase</fullName>
        <ecNumber evidence="8">3.13.1.4</ecNumber>
    </recommendedName>
    <alternativeName>
        <fullName evidence="10">3-sulfinopropionyl coenzyme A desulfinase</fullName>
    </alternativeName>
</protein>
<dbReference type="SUPFAM" id="SSF47203">
    <property type="entry name" value="Acyl-CoA dehydrogenase C-terminal domain-like"/>
    <property type="match status" value="1"/>
</dbReference>
<dbReference type="FunFam" id="2.40.110.10:FF:000002">
    <property type="entry name" value="Acyl-CoA dehydrogenase fadE12"/>
    <property type="match status" value="1"/>
</dbReference>
<sequence>MTPADEAELLHAIDRWIEKSVVPVVKHYDHADEWPAPIVAQMQELGLFGATISPEYGGLGLPASTYAKIVMRISSYWMSITGIFNSHLMLALAIEKFGTEAQKQQWLPRLASGEVRGGLALTEPDAGTDLQGIRMTARREGDDYVINGTKTWISNGIQGSCFALLVKTDPEAEPRHKGMSLFIAPKGPGFTVGRQLEKLGYKAIDSAELVFDNYRISADHLIGGVEGQGFYQATGGLELGRINVASRGVGIAEGALRLATEYAQVRKTFGKPIHEHQAIGLKLGEMVTRARAARLLTLDAAAIFDRGERCDMEAGMAKYFASEAALENSIESMRIHGAYGYSKEYDIERLYRDAPLTCIGEGTNELQRIIIARQWVKRNLAA</sequence>
<dbReference type="InterPro" id="IPR036250">
    <property type="entry name" value="AcylCo_DH-like_C"/>
</dbReference>
<accession>A0A857JEN7</accession>
<feature type="domain" description="Acyl-CoA oxidase/dehydrogenase middle" evidence="12">
    <location>
        <begin position="119"/>
        <end position="213"/>
    </location>
</feature>
<keyword evidence="6" id="KW-0560">Oxidoreductase</keyword>
<evidence type="ECO:0000256" key="7">
    <source>
        <dbReference type="ARBA" id="ARBA00052938"/>
    </source>
</evidence>
<dbReference type="GO" id="GO:0003995">
    <property type="term" value="F:acyl-CoA dehydrogenase activity"/>
    <property type="evidence" value="ECO:0007669"/>
    <property type="project" value="InterPro"/>
</dbReference>
<name>A0A857JEN7_9BURK</name>
<evidence type="ECO:0000256" key="8">
    <source>
        <dbReference type="ARBA" id="ARBA00066461"/>
    </source>
</evidence>
<dbReference type="PANTHER" id="PTHR43884:SF12">
    <property type="entry name" value="ISOVALERYL-COA DEHYDROGENASE, MITOCHONDRIAL-RELATED"/>
    <property type="match status" value="1"/>
</dbReference>
<dbReference type="InterPro" id="IPR009100">
    <property type="entry name" value="AcylCoA_DH/oxidase_NM_dom_sf"/>
</dbReference>
<dbReference type="InterPro" id="IPR046373">
    <property type="entry name" value="Acyl-CoA_Oxase/DH_mid-dom_sf"/>
</dbReference>
<keyword evidence="4" id="KW-0378">Hydrolase</keyword>
<dbReference type="Pfam" id="PF02770">
    <property type="entry name" value="Acyl-CoA_dh_M"/>
    <property type="match status" value="1"/>
</dbReference>
<evidence type="ECO:0000256" key="3">
    <source>
        <dbReference type="ARBA" id="ARBA00022630"/>
    </source>
</evidence>
<evidence type="ECO:0000256" key="10">
    <source>
        <dbReference type="ARBA" id="ARBA00075603"/>
    </source>
</evidence>